<gene>
    <name evidence="1" type="ORF">RSE6_13103</name>
</gene>
<sequence>MTIDSKGIKSIHRSGCSAAVSQSPFNVYTTIGIKHNFIIKFQYGISRLALTPQSAELQITDLPNLSSSLGFQFPAPKHSIRLAATNLDRCSGITFFLSTRNLRAIHPHTHTTPIADTTFAQIDPAVHRSICWFYVPNPPTDKINAFGVRTSTKNGGELQLKRRSYLVRTPRRADFYIGPPPIGSGKTFAVHTPPQSTLFSSVADNNFTLIRGVLTEGGLCSAAVPPAPEAPFLRRMLLVSPTVRDYVYLDFS</sequence>
<proteinExistence type="predicted"/>
<name>A0A1E1MS44_RHYSE</name>
<organism evidence="1 2">
    <name type="scientific">Rhynchosporium secalis</name>
    <name type="common">Barley scald fungus</name>
    <dbReference type="NCBI Taxonomy" id="38038"/>
    <lineage>
        <taxon>Eukaryota</taxon>
        <taxon>Fungi</taxon>
        <taxon>Dikarya</taxon>
        <taxon>Ascomycota</taxon>
        <taxon>Pezizomycotina</taxon>
        <taxon>Leotiomycetes</taxon>
        <taxon>Helotiales</taxon>
        <taxon>Ploettnerulaceae</taxon>
        <taxon>Rhynchosporium</taxon>
    </lineage>
</organism>
<evidence type="ECO:0000313" key="1">
    <source>
        <dbReference type="EMBL" id="CZT51888.1"/>
    </source>
</evidence>
<dbReference type="AlphaFoldDB" id="A0A1E1MS44"/>
<keyword evidence="2" id="KW-1185">Reference proteome</keyword>
<dbReference type="Proteomes" id="UP000177625">
    <property type="component" value="Unassembled WGS sequence"/>
</dbReference>
<dbReference type="EMBL" id="FJVC01000515">
    <property type="protein sequence ID" value="CZT51888.1"/>
    <property type="molecule type" value="Genomic_DNA"/>
</dbReference>
<evidence type="ECO:0000313" key="2">
    <source>
        <dbReference type="Proteomes" id="UP000177625"/>
    </source>
</evidence>
<reference evidence="2" key="1">
    <citation type="submission" date="2016-03" db="EMBL/GenBank/DDBJ databases">
        <authorList>
            <person name="Guldener U."/>
        </authorList>
    </citation>
    <scope>NUCLEOTIDE SEQUENCE [LARGE SCALE GENOMIC DNA]</scope>
</reference>
<accession>A0A1E1MS44</accession>
<protein>
    <submittedName>
        <fullName evidence="1">Uncharacterized protein</fullName>
    </submittedName>
</protein>